<protein>
    <submittedName>
        <fullName evidence="3">TRAP transporter, 4TM/12TM fusion protein</fullName>
    </submittedName>
</protein>
<sequence>MDKQIASNSLMEKLIAIGWRKIAIVMVTVTFFAFQMYLAFIRPLQPLMQNPLHFILALAIAILYYPVVKKTKDDELPKWKKMLPIIDMIILASLIFMAYYYMTNEYRIVHRIQNIDPLITMDYVIMFMTVGILLECVRRILGANLLIFIFLFIGYAWLGPYMPTVISHSGFTLRRFTELMVMGTGGVYGAPLNASAGFLYYFIIFGALFADCGSESVLMDIGMKAGSKGSGGPAKAAILSSGLLGMINGSAVANVSTTGVMTIPMMKRIGYKSHEAGAIEAVASTGGQIMPPIMGVGAFIMAEMIGVPYGQIALAATIPALAYFGSLFILVDLLARKRQISGEHVAEEIKTEPILKRLYLLIPILLVVIFIVRGASLMRSALIGTAAIIVINILRGKNGLSAKELINSFFKGTKQVAEIAVPTASSGIIIGIVVMSGLANKLAAIISSVGGNNMAFALVITTLGCMVLGMALPTVAAYLAAYILFMPSLINLGIPSLPANMFIFYFGIIAQITPPVCLASFAAAGIAEASAWKTGWTAFRYALVAFLVPFVFVYKPEILLMGTVMDTILATIVLFIGTFFLASAIAGHLFIPLNTKLKRYSLLICAIMVILPEPLTSMIGIVAGIAIATVYFKSSKKITEVTVSGT</sequence>
<reference evidence="4" key="1">
    <citation type="journal article" date="2016" name="Genome Announc.">
        <title>Complete genome sequence of Alkaliphilus metalliredigens strain QYMF, an alkaliphilic and metal-reducing bacterium isolated from borax-contaminated leachate ponds.</title>
        <authorList>
            <person name="Hwang C."/>
            <person name="Copeland A."/>
            <person name="Lucas S."/>
            <person name="Lapidus A."/>
            <person name="Barry K."/>
            <person name="Detter J.C."/>
            <person name="Glavina Del Rio T."/>
            <person name="Hammon N."/>
            <person name="Israni S."/>
            <person name="Dalin E."/>
            <person name="Tice H."/>
            <person name="Pitluck S."/>
            <person name="Chertkov O."/>
            <person name="Brettin T."/>
            <person name="Bruce D."/>
            <person name="Han C."/>
            <person name="Schmutz J."/>
            <person name="Larimer F."/>
            <person name="Land M.L."/>
            <person name="Hauser L."/>
            <person name="Kyrpides N."/>
            <person name="Mikhailova N."/>
            <person name="Ye Q."/>
            <person name="Zhou J."/>
            <person name="Richardson P."/>
            <person name="Fields M.W."/>
        </authorList>
    </citation>
    <scope>NUCLEOTIDE SEQUENCE [LARGE SCALE GENOMIC DNA]</scope>
    <source>
        <strain evidence="4">QYMF</strain>
    </source>
</reference>
<dbReference type="KEGG" id="amt:Amet_0231"/>
<dbReference type="InterPro" id="IPR010656">
    <property type="entry name" value="DctM"/>
</dbReference>
<dbReference type="Pfam" id="PF06808">
    <property type="entry name" value="DctM"/>
    <property type="match status" value="1"/>
</dbReference>
<feature type="transmembrane region" description="Helical" evidence="1">
    <location>
        <begin position="538"/>
        <end position="556"/>
    </location>
</feature>
<feature type="domain" description="TRAP C4-dicarboxylate transport system permease DctM subunit" evidence="2">
    <location>
        <begin position="132"/>
        <end position="557"/>
    </location>
</feature>
<gene>
    <name evidence="3" type="ordered locus">Amet_0231</name>
</gene>
<keyword evidence="1" id="KW-0812">Transmembrane</keyword>
<evidence type="ECO:0000313" key="3">
    <source>
        <dbReference type="EMBL" id="ABR46466.1"/>
    </source>
</evidence>
<name>A6TJU8_ALKMQ</name>
<feature type="transmembrane region" description="Helical" evidence="1">
    <location>
        <begin position="276"/>
        <end position="300"/>
    </location>
</feature>
<dbReference type="PANTHER" id="PTHR43849">
    <property type="entry name" value="BLL3936 PROTEIN"/>
    <property type="match status" value="1"/>
</dbReference>
<dbReference type="PANTHER" id="PTHR43849:SF2">
    <property type="entry name" value="BLL3936 PROTEIN"/>
    <property type="match status" value="1"/>
</dbReference>
<keyword evidence="4" id="KW-1185">Reference proteome</keyword>
<dbReference type="Proteomes" id="UP000001572">
    <property type="component" value="Chromosome"/>
</dbReference>
<feature type="transmembrane region" description="Helical" evidence="1">
    <location>
        <begin position="114"/>
        <end position="134"/>
    </location>
</feature>
<dbReference type="AlphaFoldDB" id="A6TJU8"/>
<feature type="transmembrane region" description="Helical" evidence="1">
    <location>
        <begin position="21"/>
        <end position="41"/>
    </location>
</feature>
<dbReference type="EMBL" id="CP000724">
    <property type="protein sequence ID" value="ABR46466.1"/>
    <property type="molecule type" value="Genomic_DNA"/>
</dbReference>
<dbReference type="NCBIfam" id="TIGR02123">
    <property type="entry name" value="TRAP_fused"/>
    <property type="match status" value="1"/>
</dbReference>
<feature type="transmembrane region" description="Helical" evidence="1">
    <location>
        <begin position="141"/>
        <end position="158"/>
    </location>
</feature>
<feature type="transmembrane region" description="Helical" evidence="1">
    <location>
        <begin position="85"/>
        <end position="102"/>
    </location>
</feature>
<dbReference type="eggNOG" id="COG4666">
    <property type="taxonomic scope" value="Bacteria"/>
</dbReference>
<feature type="transmembrane region" description="Helical" evidence="1">
    <location>
        <begin position="354"/>
        <end position="372"/>
    </location>
</feature>
<keyword evidence="1" id="KW-0472">Membrane</keyword>
<evidence type="ECO:0000259" key="2">
    <source>
        <dbReference type="Pfam" id="PF06808"/>
    </source>
</evidence>
<proteinExistence type="predicted"/>
<feature type="transmembrane region" description="Helical" evidence="1">
    <location>
        <begin position="312"/>
        <end position="334"/>
    </location>
</feature>
<evidence type="ECO:0000256" key="1">
    <source>
        <dbReference type="SAM" id="Phobius"/>
    </source>
</evidence>
<dbReference type="HOGENOM" id="CLU_007041_3_1_9"/>
<feature type="transmembrane region" description="Helical" evidence="1">
    <location>
        <begin position="47"/>
        <end position="65"/>
    </location>
</feature>
<accession>A6TJU8</accession>
<organism evidence="3 4">
    <name type="scientific">Alkaliphilus metalliredigens (strain QYMF)</name>
    <dbReference type="NCBI Taxonomy" id="293826"/>
    <lineage>
        <taxon>Bacteria</taxon>
        <taxon>Bacillati</taxon>
        <taxon>Bacillota</taxon>
        <taxon>Clostridia</taxon>
        <taxon>Peptostreptococcales</taxon>
        <taxon>Natronincolaceae</taxon>
        <taxon>Alkaliphilus</taxon>
    </lineage>
</organism>
<dbReference type="STRING" id="293826.Amet_0231"/>
<evidence type="ECO:0000313" key="4">
    <source>
        <dbReference type="Proteomes" id="UP000001572"/>
    </source>
</evidence>
<dbReference type="InterPro" id="IPR011853">
    <property type="entry name" value="TRAP_DctM-Dct_fused"/>
</dbReference>
<feature type="transmembrane region" description="Helical" evidence="1">
    <location>
        <begin position="603"/>
        <end position="632"/>
    </location>
</feature>
<keyword evidence="1" id="KW-1133">Transmembrane helix</keyword>
<feature type="transmembrane region" description="Helical" evidence="1">
    <location>
        <begin position="503"/>
        <end position="526"/>
    </location>
</feature>
<feature type="transmembrane region" description="Helical" evidence="1">
    <location>
        <begin position="416"/>
        <end position="439"/>
    </location>
</feature>
<dbReference type="RefSeq" id="WP_011971375.1">
    <property type="nucleotide sequence ID" value="NC_009633.1"/>
</dbReference>
<feature type="transmembrane region" description="Helical" evidence="1">
    <location>
        <begin position="475"/>
        <end position="497"/>
    </location>
</feature>
<feature type="transmembrane region" description="Helical" evidence="1">
    <location>
        <begin position="568"/>
        <end position="591"/>
    </location>
</feature>